<evidence type="ECO:0000259" key="1">
    <source>
        <dbReference type="Pfam" id="PF12657"/>
    </source>
</evidence>
<reference evidence="2" key="1">
    <citation type="submission" date="2020-04" db="EMBL/GenBank/DDBJ databases">
        <authorList>
            <person name="Neveu A P."/>
        </authorList>
    </citation>
    <scope>NUCLEOTIDE SEQUENCE</scope>
    <source>
        <tissue evidence="2">Whole embryo</tissue>
    </source>
</reference>
<gene>
    <name evidence="2" type="primary">LOC100180654</name>
</gene>
<dbReference type="GO" id="GO:0006384">
    <property type="term" value="P:transcription initiation at RNA polymerase III promoter"/>
    <property type="evidence" value="ECO:0007669"/>
    <property type="project" value="InterPro"/>
</dbReference>
<feature type="domain" description="Transcription factor IIIC 90kDa subunit N-terminal" evidence="1">
    <location>
        <begin position="32"/>
        <end position="436"/>
    </location>
</feature>
<organism evidence="2">
    <name type="scientific">Phallusia mammillata</name>
    <dbReference type="NCBI Taxonomy" id="59560"/>
    <lineage>
        <taxon>Eukaryota</taxon>
        <taxon>Metazoa</taxon>
        <taxon>Chordata</taxon>
        <taxon>Tunicata</taxon>
        <taxon>Ascidiacea</taxon>
        <taxon>Phlebobranchia</taxon>
        <taxon>Ascidiidae</taxon>
        <taxon>Phallusia</taxon>
    </lineage>
</organism>
<dbReference type="PANTHER" id="PTHR15496:SF2">
    <property type="entry name" value="GENERAL TRANSCRIPTION FACTOR 3C POLYPEPTIDE 4"/>
    <property type="match status" value="1"/>
</dbReference>
<dbReference type="InterPro" id="IPR024761">
    <property type="entry name" value="TFIIIC_delta_N"/>
</dbReference>
<evidence type="ECO:0000313" key="2">
    <source>
        <dbReference type="EMBL" id="CAB3262586.1"/>
    </source>
</evidence>
<dbReference type="SUPFAM" id="SSF50978">
    <property type="entry name" value="WD40 repeat-like"/>
    <property type="match status" value="1"/>
</dbReference>
<dbReference type="EMBL" id="LR786734">
    <property type="protein sequence ID" value="CAB3262586.1"/>
    <property type="molecule type" value="mRNA"/>
</dbReference>
<dbReference type="GO" id="GO:0000127">
    <property type="term" value="C:transcription factor TFIIIC complex"/>
    <property type="evidence" value="ECO:0007669"/>
    <property type="project" value="InterPro"/>
</dbReference>
<accession>A0A6F9DI09</accession>
<dbReference type="InterPro" id="IPR044230">
    <property type="entry name" value="GTF3C4"/>
</dbReference>
<dbReference type="Gene3D" id="2.130.10.10">
    <property type="entry name" value="YVTN repeat-like/Quinoprotein amine dehydrogenase"/>
    <property type="match status" value="1"/>
</dbReference>
<dbReference type="PANTHER" id="PTHR15496">
    <property type="entry name" value="GENERAL TRANSCRIPTION FACTOR 3C POLYPEPTIDE 4 FAMILY"/>
    <property type="match status" value="1"/>
</dbReference>
<sequence>MSTSSNPNENWSGLFSELNLQNKVTGDCIIDWSNDHNIAIATNHKIVVCSIAQFGKSPEFDYTISTVSLPESENKKTLKKMLDYENLCAQSSNVLAYPDFDIYQLQLDSKFSTDKQATNNGFGKLKFLNFSPVEKPILVATTLDQRLLLYNFVSTALKGQWRLSTNLSHWLDTYYESNKTVLSKILEVTSCTEQEVISSSAISCFDWSRVLKCGSQRYCYLFGATSNGLIIIWKLNLPARNADDFDLVHISNGKCSDVCAIACDKSKTRHSKSIIKTVMSTYEGTVICSEFHINEEGDFSNTRSVSLWNEKDYLFCKNLQWFCTGEEKKCFVFGTKGSHIIVWEIGDDFKIKQETTQNTNGSSILNLKICNKVRNSVYTCNENGNVNKFTCSYHPKLMLFLDETLCQADDACYRNFAPVTYHGITVSPNGAFLAIVKSFPKVCRSVQIDNTAFLSMQRLMKPEKASQILHQLTVVNTNVDMFKYFDLFEIIRQHYFLTEEFCPVLKEFLSLPVSKTDTVGSLHLRWYLLKAKEGLEKQTNIMDSDKKCTEQLKQVELMLTTRQMIKVIECWLNADEPVTPQSCYIVPIITWLESHQSLIPAVQQLTINQAKYDETYSQLPKTHICYYTSQPIKISEDARFGISPDGSRWPICSLTFNVLQKPAKRSCLLSGLYADTEVGSSWTNSLLQAPCIFSHAPYT</sequence>
<dbReference type="InterPro" id="IPR015943">
    <property type="entry name" value="WD40/YVTN_repeat-like_dom_sf"/>
</dbReference>
<proteinExistence type="evidence at transcript level"/>
<name>A0A6F9DI09_9ASCI</name>
<dbReference type="AlphaFoldDB" id="A0A6F9DI09"/>
<dbReference type="Pfam" id="PF12657">
    <property type="entry name" value="TFIIIC_delta"/>
    <property type="match status" value="1"/>
</dbReference>
<dbReference type="InterPro" id="IPR036322">
    <property type="entry name" value="WD40_repeat_dom_sf"/>
</dbReference>
<protein>
    <submittedName>
        <fullName evidence="2">Uncharacterized protein LOC100180654</fullName>
    </submittedName>
</protein>
<dbReference type="GO" id="GO:0004402">
    <property type="term" value="F:histone acetyltransferase activity"/>
    <property type="evidence" value="ECO:0007669"/>
    <property type="project" value="InterPro"/>
</dbReference>